<dbReference type="AlphaFoldDB" id="A0A6G5QHK7"/>
<dbReference type="InterPro" id="IPR051311">
    <property type="entry name" value="DedA_domain"/>
</dbReference>
<dbReference type="PANTHER" id="PTHR42709">
    <property type="entry name" value="ALKALINE PHOSPHATASE LIKE PROTEIN"/>
    <property type="match status" value="1"/>
</dbReference>
<evidence type="ECO:0000313" key="4">
    <source>
        <dbReference type="Proteomes" id="UP000503264"/>
    </source>
</evidence>
<keyword evidence="4" id="KW-1185">Reference proteome</keyword>
<dbReference type="Pfam" id="PF09335">
    <property type="entry name" value="VTT_dom"/>
    <property type="match status" value="1"/>
</dbReference>
<evidence type="ECO:0000259" key="2">
    <source>
        <dbReference type="Pfam" id="PF09335"/>
    </source>
</evidence>
<dbReference type="InterPro" id="IPR032816">
    <property type="entry name" value="VTT_dom"/>
</dbReference>
<feature type="domain" description="VTT" evidence="2">
    <location>
        <begin position="25"/>
        <end position="139"/>
    </location>
</feature>
<dbReference type="GO" id="GO:0005886">
    <property type="term" value="C:plasma membrane"/>
    <property type="evidence" value="ECO:0007669"/>
    <property type="project" value="TreeGrafter"/>
</dbReference>
<dbReference type="RefSeq" id="WP_034966945.1">
    <property type="nucleotide sequence ID" value="NZ_CP012542.1"/>
</dbReference>
<reference evidence="3 4" key="1">
    <citation type="submission" date="2016-07" db="EMBL/GenBank/DDBJ databases">
        <title>Comparative genomics of the Campylobacter concisus group.</title>
        <authorList>
            <person name="Miller W.G."/>
            <person name="Yee E."/>
            <person name="Chapman M.H."/>
            <person name="Huynh S."/>
            <person name="Bono J.L."/>
            <person name="On S.L.W."/>
            <person name="StLeger J."/>
            <person name="Foster G."/>
            <person name="Parker C.T."/>
        </authorList>
    </citation>
    <scope>NUCLEOTIDE SEQUENCE [LARGE SCALE GENOMIC DNA]</scope>
    <source>
        <strain evidence="3 4">CCUG 21559</strain>
    </source>
</reference>
<feature type="transmembrane region" description="Helical" evidence="1">
    <location>
        <begin position="126"/>
        <end position="150"/>
    </location>
</feature>
<sequence>MQDMLNSLSTYGYIVLFLYTLGGGMVAIIAAGVLSYMGKMDISLSIAIAAISNAIGDTLLFYMGRYNKDFIMPLIKKQRRKLAYSHILMKKNGDIIIFLQKYVYGLKTLVPIAIGLTKYPFKKFTILNIVSSVVWAVAIGLASFFAGSLLMSIGDYVGDRSYIMPIFMIMLLGGIWLFLQKITKKNSRARK</sequence>
<keyword evidence="1" id="KW-1133">Transmembrane helix</keyword>
<protein>
    <submittedName>
        <fullName evidence="3">Putative membrane protein, DedA family, type III (SNARE domain)</fullName>
    </submittedName>
</protein>
<proteinExistence type="predicted"/>
<accession>A0A6G5QHK7</accession>
<keyword evidence="1" id="KW-0812">Transmembrane</keyword>
<keyword evidence="1" id="KW-0472">Membrane</keyword>
<organism evidence="3 4">
    <name type="scientific">Campylobacter mucosalis CCUG 21559</name>
    <dbReference type="NCBI Taxonomy" id="1032067"/>
    <lineage>
        <taxon>Bacteria</taxon>
        <taxon>Pseudomonadati</taxon>
        <taxon>Campylobacterota</taxon>
        <taxon>Epsilonproteobacteria</taxon>
        <taxon>Campylobacterales</taxon>
        <taxon>Campylobacteraceae</taxon>
        <taxon>Campylobacter</taxon>
    </lineage>
</organism>
<name>A0A6G5QHK7_9BACT</name>
<feature type="transmembrane region" description="Helical" evidence="1">
    <location>
        <begin position="162"/>
        <end position="179"/>
    </location>
</feature>
<dbReference type="Proteomes" id="UP000503264">
    <property type="component" value="Chromosome"/>
</dbReference>
<gene>
    <name evidence="3" type="ORF">CMUC_1411</name>
</gene>
<evidence type="ECO:0000313" key="3">
    <source>
        <dbReference type="EMBL" id="QCD45175.1"/>
    </source>
</evidence>
<evidence type="ECO:0000256" key="1">
    <source>
        <dbReference type="SAM" id="Phobius"/>
    </source>
</evidence>
<dbReference type="PANTHER" id="PTHR42709:SF2">
    <property type="entry name" value="INNER MEMBRANE PROTEIN YOHD"/>
    <property type="match status" value="1"/>
</dbReference>
<dbReference type="EMBL" id="CP012542">
    <property type="protein sequence ID" value="QCD45175.1"/>
    <property type="molecule type" value="Genomic_DNA"/>
</dbReference>
<feature type="transmembrane region" description="Helical" evidence="1">
    <location>
        <begin position="42"/>
        <end position="62"/>
    </location>
</feature>
<feature type="transmembrane region" description="Helical" evidence="1">
    <location>
        <begin position="12"/>
        <end position="36"/>
    </location>
</feature>